<dbReference type="CDD" id="cd17346">
    <property type="entry name" value="MFS_DtpA_like"/>
    <property type="match status" value="1"/>
</dbReference>
<protein>
    <submittedName>
        <fullName evidence="9">MFS transporter</fullName>
    </submittedName>
</protein>
<keyword evidence="2" id="KW-0813">Transport</keyword>
<keyword evidence="4 8" id="KW-0812">Transmembrane</keyword>
<feature type="transmembrane region" description="Helical" evidence="8">
    <location>
        <begin position="246"/>
        <end position="263"/>
    </location>
</feature>
<accession>A0ABQ5V589</accession>
<gene>
    <name evidence="9" type="ORF">GCM10007853_01310</name>
</gene>
<feature type="transmembrane region" description="Helical" evidence="8">
    <location>
        <begin position="67"/>
        <end position="88"/>
    </location>
</feature>
<feature type="transmembrane region" description="Helical" evidence="8">
    <location>
        <begin position="269"/>
        <end position="286"/>
    </location>
</feature>
<sequence length="560" mass="60802">MTIFIMILLGFIVLGVLNALWQMRTHPKGLYILFFAEMWERFSYYGMRALLIFYLTKHFLFTDDQAYGIYGAYTTLVYITPVIGGMLADRFLGQRKAIVIGAVLLVLGHAGMAIEGAPVEDPTMRDATILNVFYLSLALIVAGVGFLKANISAIVGELYKKTDPRRDSAFTLFYVGINLGAAGGALLAGWLGETYGWSYGFGLAGIGMLAGLVVFVWGKPLLQGAGEPPNPAYLAEKVGGVITREWFIYILSFLGVGVLWYLIRDEATVGITLGFAMVATYGYILWRSVSKLQPHARNRIFAALFLITVQVLFWALFEQAGSSLNIFTDRAVDRTILGQEQPASIFQSLNAIYIVFLGPLFALGWAWLAKRKMDPSTGAKFGLGVIQLGLGFLVLVWGAQSAGLGNLTPVFFICMVYLLHTTGELCLSPVGLSAMTRLSTPNMVGLIMGAWFLASGAGNFVAAQIAKLTSSDALASLDAEAALAETQRAVMEVYSQIGWIAVGVGVALIVISPIIKRMMHLDTLEADMEGYHVKHGTSDFTMDGEAMVGERESPTGDVKD</sequence>
<feature type="transmembrane region" description="Helical" evidence="8">
    <location>
        <begin position="351"/>
        <end position="369"/>
    </location>
</feature>
<dbReference type="InterPro" id="IPR050171">
    <property type="entry name" value="MFS_Transporters"/>
</dbReference>
<evidence type="ECO:0000256" key="3">
    <source>
        <dbReference type="ARBA" id="ARBA00022475"/>
    </source>
</evidence>
<dbReference type="InterPro" id="IPR036259">
    <property type="entry name" value="MFS_trans_sf"/>
</dbReference>
<evidence type="ECO:0000256" key="2">
    <source>
        <dbReference type="ARBA" id="ARBA00022448"/>
    </source>
</evidence>
<evidence type="ECO:0000256" key="4">
    <source>
        <dbReference type="ARBA" id="ARBA00022692"/>
    </source>
</evidence>
<reference evidence="9" key="2">
    <citation type="submission" date="2023-01" db="EMBL/GenBank/DDBJ databases">
        <title>Draft genome sequence of Algimonas ampicilliniresistens strain NBRC 108219.</title>
        <authorList>
            <person name="Sun Q."/>
            <person name="Mori K."/>
        </authorList>
    </citation>
    <scope>NUCLEOTIDE SEQUENCE</scope>
    <source>
        <strain evidence="9">NBRC 108219</strain>
    </source>
</reference>
<feature type="transmembrane region" description="Helical" evidence="8">
    <location>
        <begin position="97"/>
        <end position="114"/>
    </location>
</feature>
<dbReference type="PROSITE" id="PS01022">
    <property type="entry name" value="PTR2_1"/>
    <property type="match status" value="1"/>
</dbReference>
<feature type="transmembrane region" description="Helical" evidence="8">
    <location>
        <begin position="410"/>
        <end position="432"/>
    </location>
</feature>
<dbReference type="InterPro" id="IPR000109">
    <property type="entry name" value="POT_fam"/>
</dbReference>
<dbReference type="InterPro" id="IPR018456">
    <property type="entry name" value="PTR2_symporter_CS"/>
</dbReference>
<dbReference type="SUPFAM" id="SSF103473">
    <property type="entry name" value="MFS general substrate transporter"/>
    <property type="match status" value="1"/>
</dbReference>
<feature type="transmembrane region" description="Helical" evidence="8">
    <location>
        <begin position="298"/>
        <end position="317"/>
    </location>
</feature>
<dbReference type="Gene3D" id="1.20.1250.20">
    <property type="entry name" value="MFS general substrate transporter like domains"/>
    <property type="match status" value="1"/>
</dbReference>
<keyword evidence="10" id="KW-1185">Reference proteome</keyword>
<feature type="transmembrane region" description="Helical" evidence="8">
    <location>
        <begin position="497"/>
        <end position="515"/>
    </location>
</feature>
<feature type="transmembrane region" description="Helical" evidence="8">
    <location>
        <begin position="381"/>
        <end position="398"/>
    </location>
</feature>
<dbReference type="PANTHER" id="PTHR23517">
    <property type="entry name" value="RESISTANCE PROTEIN MDTM, PUTATIVE-RELATED-RELATED"/>
    <property type="match status" value="1"/>
</dbReference>
<keyword evidence="5" id="KW-0571">Peptide transport</keyword>
<feature type="transmembrane region" description="Helical" evidence="8">
    <location>
        <begin position="171"/>
        <end position="191"/>
    </location>
</feature>
<proteinExistence type="predicted"/>
<name>A0ABQ5V589_9PROT</name>
<evidence type="ECO:0000256" key="5">
    <source>
        <dbReference type="ARBA" id="ARBA00022856"/>
    </source>
</evidence>
<reference evidence="9" key="1">
    <citation type="journal article" date="2014" name="Int. J. Syst. Evol. Microbiol.">
        <title>Complete genome of a new Firmicutes species belonging to the dominant human colonic microbiota ('Ruminococcus bicirculans') reveals two chromosomes and a selective capacity to utilize plant glucans.</title>
        <authorList>
            <consortium name="NISC Comparative Sequencing Program"/>
            <person name="Wegmann U."/>
            <person name="Louis P."/>
            <person name="Goesmann A."/>
            <person name="Henrissat B."/>
            <person name="Duncan S.H."/>
            <person name="Flint H.J."/>
        </authorList>
    </citation>
    <scope>NUCLEOTIDE SEQUENCE</scope>
    <source>
        <strain evidence="9">NBRC 108219</strain>
    </source>
</reference>
<evidence type="ECO:0000256" key="6">
    <source>
        <dbReference type="ARBA" id="ARBA00022989"/>
    </source>
</evidence>
<dbReference type="PANTHER" id="PTHR23517:SF15">
    <property type="entry name" value="PROTON-DEPENDENT OLIGOPEPTIDE FAMILY TRANSPORT PROTEIN"/>
    <property type="match status" value="1"/>
</dbReference>
<comment type="caution">
    <text evidence="9">The sequence shown here is derived from an EMBL/GenBank/DDBJ whole genome shotgun (WGS) entry which is preliminary data.</text>
</comment>
<evidence type="ECO:0000313" key="10">
    <source>
        <dbReference type="Proteomes" id="UP001161391"/>
    </source>
</evidence>
<feature type="transmembrane region" description="Helical" evidence="8">
    <location>
        <begin position="42"/>
        <end position="61"/>
    </location>
</feature>
<dbReference type="Proteomes" id="UP001161391">
    <property type="component" value="Unassembled WGS sequence"/>
</dbReference>
<evidence type="ECO:0000256" key="7">
    <source>
        <dbReference type="ARBA" id="ARBA00023136"/>
    </source>
</evidence>
<dbReference type="InterPro" id="IPR005279">
    <property type="entry name" value="Dipep/tripep_permease"/>
</dbReference>
<dbReference type="NCBIfam" id="TIGR00924">
    <property type="entry name" value="yjdL_sub1_fam"/>
    <property type="match status" value="1"/>
</dbReference>
<feature type="transmembrane region" description="Helical" evidence="8">
    <location>
        <begin position="134"/>
        <end position="159"/>
    </location>
</feature>
<feature type="transmembrane region" description="Helical" evidence="8">
    <location>
        <begin position="197"/>
        <end position="217"/>
    </location>
</feature>
<keyword evidence="5" id="KW-0653">Protein transport</keyword>
<organism evidence="9 10">
    <name type="scientific">Algimonas ampicilliniresistens</name>
    <dbReference type="NCBI Taxonomy" id="1298735"/>
    <lineage>
        <taxon>Bacteria</taxon>
        <taxon>Pseudomonadati</taxon>
        <taxon>Pseudomonadota</taxon>
        <taxon>Alphaproteobacteria</taxon>
        <taxon>Maricaulales</taxon>
        <taxon>Robiginitomaculaceae</taxon>
        <taxon>Algimonas</taxon>
    </lineage>
</organism>
<feature type="transmembrane region" description="Helical" evidence="8">
    <location>
        <begin position="444"/>
        <end position="466"/>
    </location>
</feature>
<evidence type="ECO:0000256" key="1">
    <source>
        <dbReference type="ARBA" id="ARBA00004651"/>
    </source>
</evidence>
<dbReference type="EMBL" id="BSNK01000001">
    <property type="protein sequence ID" value="GLQ22257.1"/>
    <property type="molecule type" value="Genomic_DNA"/>
</dbReference>
<dbReference type="Pfam" id="PF00854">
    <property type="entry name" value="PTR2"/>
    <property type="match status" value="1"/>
</dbReference>
<evidence type="ECO:0000256" key="8">
    <source>
        <dbReference type="SAM" id="Phobius"/>
    </source>
</evidence>
<evidence type="ECO:0000313" key="9">
    <source>
        <dbReference type="EMBL" id="GLQ22257.1"/>
    </source>
</evidence>
<comment type="subcellular location">
    <subcellularLocation>
        <location evidence="1">Cell membrane</location>
        <topology evidence="1">Multi-pass membrane protein</topology>
    </subcellularLocation>
</comment>
<feature type="transmembrane region" description="Helical" evidence="8">
    <location>
        <begin position="6"/>
        <end position="21"/>
    </location>
</feature>
<keyword evidence="6 8" id="KW-1133">Transmembrane helix</keyword>
<keyword evidence="7 8" id="KW-0472">Membrane</keyword>
<keyword evidence="3" id="KW-1003">Cell membrane</keyword>